<evidence type="ECO:0008006" key="3">
    <source>
        <dbReference type="Google" id="ProtNLM"/>
    </source>
</evidence>
<evidence type="ECO:0000313" key="2">
    <source>
        <dbReference type="Proteomes" id="UP000050454"/>
    </source>
</evidence>
<gene>
    <name evidence="1" type="ORF">AFM12_04395</name>
</gene>
<keyword evidence="2" id="KW-1185">Reference proteome</keyword>
<dbReference type="Proteomes" id="UP000050454">
    <property type="component" value="Unassembled WGS sequence"/>
</dbReference>
<proteinExistence type="predicted"/>
<evidence type="ECO:0000313" key="1">
    <source>
        <dbReference type="EMBL" id="KPM49820.1"/>
    </source>
</evidence>
<dbReference type="OrthoDB" id="942799at2"/>
<accession>A0A0N8HAC9</accession>
<protein>
    <recommendedName>
        <fullName evidence="3">Outer membrane protein beta-barrel domain-containing protein</fullName>
    </recommendedName>
</protein>
<reference evidence="1 2" key="1">
    <citation type="submission" date="2015-07" db="EMBL/GenBank/DDBJ databases">
        <title>The draft genome sequence of Leadbetterella sp. JN14-9.</title>
        <authorList>
            <person name="Liu Y."/>
            <person name="Du J."/>
            <person name="Shao Z."/>
        </authorList>
    </citation>
    <scope>NUCLEOTIDE SEQUENCE [LARGE SCALE GENOMIC DNA]</scope>
    <source>
        <strain evidence="1 2">JN14-9</strain>
    </source>
</reference>
<name>A0A0N8HAC9_9BACT</name>
<dbReference type="AlphaFoldDB" id="A0A0N8HAC9"/>
<dbReference type="RefSeq" id="WP_055144274.1">
    <property type="nucleotide sequence ID" value="NZ_JXSZ01000005.1"/>
</dbReference>
<sequence>MRYFLTLLFLSIFFNSKAQYVDKGSWYWGPLNANAVGSYKEYLDGFDKNTSKIGLVGGYLFNPISKSDRNSPIMVGGEFGLLGWGSDPVDYYQKNRFTNQHNYYWLNFVARWRPVSGASKINPFFDLFAGPAFVNSKVTELLGEGETRKVFGDTKTTKNYGLGAGIGIKWLKKDGDPRYVDLGLYFQDSEKITTTRRDSFYIIQNPVVGYDEIYHDKSVIKHSNFQIRLNLTNFL</sequence>
<organism evidence="1 2">
    <name type="scientific">Jiulongibacter sediminis</name>
    <dbReference type="NCBI Taxonomy" id="1605367"/>
    <lineage>
        <taxon>Bacteria</taxon>
        <taxon>Pseudomonadati</taxon>
        <taxon>Bacteroidota</taxon>
        <taxon>Cytophagia</taxon>
        <taxon>Cytophagales</taxon>
        <taxon>Leadbetterellaceae</taxon>
        <taxon>Jiulongibacter</taxon>
    </lineage>
</organism>
<comment type="caution">
    <text evidence="1">The sequence shown here is derived from an EMBL/GenBank/DDBJ whole genome shotgun (WGS) entry which is preliminary data.</text>
</comment>
<dbReference type="EMBL" id="LGTQ01000005">
    <property type="protein sequence ID" value="KPM49820.1"/>
    <property type="molecule type" value="Genomic_DNA"/>
</dbReference>
<dbReference type="STRING" id="1605367.AFM12_04395"/>